<dbReference type="OrthoDB" id="194443at2759"/>
<dbReference type="PANTHER" id="PTHR47843">
    <property type="entry name" value="BTB DOMAIN-CONTAINING PROTEIN-RELATED"/>
    <property type="match status" value="1"/>
</dbReference>
<dbReference type="PROSITE" id="PS50097">
    <property type="entry name" value="BTB"/>
    <property type="match status" value="1"/>
</dbReference>
<feature type="domain" description="BTB" evidence="1">
    <location>
        <begin position="18"/>
        <end position="89"/>
    </location>
</feature>
<gene>
    <name evidence="2" type="ORF">HETSPECPRED_006927</name>
</gene>
<name>A0A8H3IUQ7_9LECA</name>
<evidence type="ECO:0000313" key="3">
    <source>
        <dbReference type="Proteomes" id="UP000664521"/>
    </source>
</evidence>
<organism evidence="2 3">
    <name type="scientific">Heterodermia speciosa</name>
    <dbReference type="NCBI Taxonomy" id="116794"/>
    <lineage>
        <taxon>Eukaryota</taxon>
        <taxon>Fungi</taxon>
        <taxon>Dikarya</taxon>
        <taxon>Ascomycota</taxon>
        <taxon>Pezizomycotina</taxon>
        <taxon>Lecanoromycetes</taxon>
        <taxon>OSLEUM clade</taxon>
        <taxon>Lecanoromycetidae</taxon>
        <taxon>Caliciales</taxon>
        <taxon>Physciaceae</taxon>
        <taxon>Heterodermia</taxon>
    </lineage>
</organism>
<evidence type="ECO:0000313" key="2">
    <source>
        <dbReference type="EMBL" id="CAF9928775.1"/>
    </source>
</evidence>
<dbReference type="Proteomes" id="UP000664521">
    <property type="component" value="Unassembled WGS sequence"/>
</dbReference>
<dbReference type="Pfam" id="PF00651">
    <property type="entry name" value="BTB"/>
    <property type="match status" value="1"/>
</dbReference>
<keyword evidence="3" id="KW-1185">Reference proteome</keyword>
<accession>A0A8H3IUQ7</accession>
<dbReference type="InterPro" id="IPR011333">
    <property type="entry name" value="SKP1/BTB/POZ_sf"/>
</dbReference>
<dbReference type="InterPro" id="IPR000210">
    <property type="entry name" value="BTB/POZ_dom"/>
</dbReference>
<dbReference type="AlphaFoldDB" id="A0A8H3IUQ7"/>
<dbReference type="PANTHER" id="PTHR47843:SF2">
    <property type="entry name" value="BTB DOMAIN-CONTAINING PROTEIN"/>
    <property type="match status" value="1"/>
</dbReference>
<reference evidence="2" key="1">
    <citation type="submission" date="2021-03" db="EMBL/GenBank/DDBJ databases">
        <authorList>
            <person name="Tagirdzhanova G."/>
        </authorList>
    </citation>
    <scope>NUCLEOTIDE SEQUENCE</scope>
</reference>
<dbReference type="Gene3D" id="3.30.710.10">
    <property type="entry name" value="Potassium Channel Kv1.1, Chain A"/>
    <property type="match status" value="1"/>
</dbReference>
<sequence length="231" mass="26246">MTCDTTHNRRQVSFSFFGEVTAHICAGPDKKRFLFHKSLLSHLAPFFKAALEGGFKEAEDAVIDMPNERPSVVRRFRLWAYTGQVLQAAESIEHTSRGGLIRLYVFADKYDLPDLQNAVIDKIVAKQFVMKHAPIEYLPVIYNETDVASPLRRLLIDTVAQKTNLADDFTPEKSDENLEIFPPIFLLDLASALYKLKIGTTTKHNWKNLGCTFHIHPSMSTESKQGLRNNH</sequence>
<comment type="caution">
    <text evidence="2">The sequence shown here is derived from an EMBL/GenBank/DDBJ whole genome shotgun (WGS) entry which is preliminary data.</text>
</comment>
<evidence type="ECO:0000259" key="1">
    <source>
        <dbReference type="PROSITE" id="PS50097"/>
    </source>
</evidence>
<protein>
    <recommendedName>
        <fullName evidence="1">BTB domain-containing protein</fullName>
    </recommendedName>
</protein>
<dbReference type="SUPFAM" id="SSF54695">
    <property type="entry name" value="POZ domain"/>
    <property type="match status" value="1"/>
</dbReference>
<dbReference type="EMBL" id="CAJPDS010000049">
    <property type="protein sequence ID" value="CAF9928775.1"/>
    <property type="molecule type" value="Genomic_DNA"/>
</dbReference>
<proteinExistence type="predicted"/>